<organism evidence="1 2">
    <name type="scientific">Anthostomella pinea</name>
    <dbReference type="NCBI Taxonomy" id="933095"/>
    <lineage>
        <taxon>Eukaryota</taxon>
        <taxon>Fungi</taxon>
        <taxon>Dikarya</taxon>
        <taxon>Ascomycota</taxon>
        <taxon>Pezizomycotina</taxon>
        <taxon>Sordariomycetes</taxon>
        <taxon>Xylariomycetidae</taxon>
        <taxon>Xylariales</taxon>
        <taxon>Xylariaceae</taxon>
        <taxon>Anthostomella</taxon>
    </lineage>
</organism>
<dbReference type="GO" id="GO:0005886">
    <property type="term" value="C:plasma membrane"/>
    <property type="evidence" value="ECO:0007669"/>
    <property type="project" value="TreeGrafter"/>
</dbReference>
<proteinExistence type="predicted"/>
<keyword evidence="2" id="KW-1185">Reference proteome</keyword>
<dbReference type="AlphaFoldDB" id="A0AAI8W0L3"/>
<dbReference type="InterPro" id="IPR050778">
    <property type="entry name" value="Cueball_EGF_LRP_Nidogen"/>
</dbReference>
<dbReference type="Gene3D" id="2.120.10.30">
    <property type="entry name" value="TolB, C-terminal domain"/>
    <property type="match status" value="2"/>
</dbReference>
<evidence type="ECO:0000313" key="2">
    <source>
        <dbReference type="Proteomes" id="UP001295740"/>
    </source>
</evidence>
<dbReference type="EMBL" id="CAUWAG010000020">
    <property type="protein sequence ID" value="CAJ2514174.1"/>
    <property type="molecule type" value="Genomic_DNA"/>
</dbReference>
<dbReference type="SUPFAM" id="SSF63829">
    <property type="entry name" value="Calcium-dependent phosphotriesterase"/>
    <property type="match status" value="1"/>
</dbReference>
<gene>
    <name evidence="1" type="ORF">KHLLAP_LOCUS14642</name>
</gene>
<dbReference type="GO" id="GO:0060070">
    <property type="term" value="P:canonical Wnt signaling pathway"/>
    <property type="evidence" value="ECO:0007669"/>
    <property type="project" value="TreeGrafter"/>
</dbReference>
<dbReference type="Proteomes" id="UP001295740">
    <property type="component" value="Unassembled WGS sequence"/>
</dbReference>
<name>A0AAI8W0L3_9PEZI</name>
<dbReference type="PANTHER" id="PTHR46513:SF13">
    <property type="entry name" value="EGF-LIKE DOMAIN-CONTAINING PROTEIN"/>
    <property type="match status" value="1"/>
</dbReference>
<accession>A0AAI8W0L3</accession>
<dbReference type="InterPro" id="IPR011042">
    <property type="entry name" value="6-blade_b-propeller_TolB-like"/>
</dbReference>
<comment type="caution">
    <text evidence="1">The sequence shown here is derived from an EMBL/GenBank/DDBJ whole genome shotgun (WGS) entry which is preliminary data.</text>
</comment>
<dbReference type="SMART" id="SM00135">
    <property type="entry name" value="LY"/>
    <property type="match status" value="5"/>
</dbReference>
<protein>
    <submittedName>
        <fullName evidence="1">Uu.00g022930.m01.CDS01</fullName>
    </submittedName>
</protein>
<reference evidence="1" key="1">
    <citation type="submission" date="2023-10" db="EMBL/GenBank/DDBJ databases">
        <authorList>
            <person name="Hackl T."/>
        </authorList>
    </citation>
    <scope>NUCLEOTIDE SEQUENCE</scope>
</reference>
<evidence type="ECO:0000313" key="1">
    <source>
        <dbReference type="EMBL" id="CAJ2514174.1"/>
    </source>
</evidence>
<dbReference type="InterPro" id="IPR000033">
    <property type="entry name" value="LDLR_classB_rpt"/>
</dbReference>
<dbReference type="PANTHER" id="PTHR46513">
    <property type="entry name" value="VITELLOGENIN RECEPTOR-LIKE PROTEIN-RELATED-RELATED"/>
    <property type="match status" value="1"/>
</dbReference>
<sequence>MTANTPILYILDFNVGNETDDPEDPFAAGRVAVGSSKGGQLKTLIDHERKPDGIDVLLEDGGHIIWTQMGHPDKNDGMVQSSDLSGKNVKDLFKDGEIHTPKQVIVDRTNHKLYVCDREGLRVHRSNLDGSGKEVLVKCGDWRNMQDVGDKTLHCVGIAVDTKHGKFYWTQKGPSKGFQGRIFRANIEMPAGKTAETRDDIELLFDNLPEPIDLEIDSDTQTLYWTDRGDPPKGNTINKADISKSIKANEKRDDYSILARHLQEAIGIKVDDRNKHIYATDLGGLAYRYDMDGSNCVELFKQQGSYTGIALAHLEPERAKELYGIA</sequence>